<dbReference type="RefSeq" id="WP_072637019.1">
    <property type="nucleotide sequence ID" value="NZ_CP010310.2"/>
</dbReference>
<gene>
    <name evidence="2" type="ORF">RO07_20020</name>
</gene>
<dbReference type="InterPro" id="IPR017938">
    <property type="entry name" value="Riboflavin_synthase-like_b-brl"/>
</dbReference>
<feature type="domain" description="FAD-binding FR-type" evidence="1">
    <location>
        <begin position="23"/>
        <end position="123"/>
    </location>
</feature>
<dbReference type="PANTHER" id="PTHR30157:SF0">
    <property type="entry name" value="NADPH-DEPENDENT FERRIC-CHELATE REDUCTASE"/>
    <property type="match status" value="1"/>
</dbReference>
<evidence type="ECO:0000313" key="3">
    <source>
        <dbReference type="Proteomes" id="UP000035086"/>
    </source>
</evidence>
<dbReference type="InterPro" id="IPR013113">
    <property type="entry name" value="SIP_FAD-bd"/>
</dbReference>
<accession>A0ABM5S393</accession>
<evidence type="ECO:0000259" key="1">
    <source>
        <dbReference type="PROSITE" id="PS51384"/>
    </source>
</evidence>
<dbReference type="Gene3D" id="3.40.50.80">
    <property type="entry name" value="Nucleotide-binding domain of ferredoxin-NADP reductase (FNR) module"/>
    <property type="match status" value="1"/>
</dbReference>
<dbReference type="SUPFAM" id="SSF63380">
    <property type="entry name" value="Riboflavin synthase domain-like"/>
    <property type="match status" value="1"/>
</dbReference>
<keyword evidence="3" id="KW-1185">Reference proteome</keyword>
<organism evidence="2 3">
    <name type="scientific">Pandoraea pulmonicola</name>
    <dbReference type="NCBI Taxonomy" id="93221"/>
    <lineage>
        <taxon>Bacteria</taxon>
        <taxon>Pseudomonadati</taxon>
        <taxon>Pseudomonadota</taxon>
        <taxon>Betaproteobacteria</taxon>
        <taxon>Burkholderiales</taxon>
        <taxon>Burkholderiaceae</taxon>
        <taxon>Pandoraea</taxon>
    </lineage>
</organism>
<proteinExistence type="predicted"/>
<dbReference type="PANTHER" id="PTHR30157">
    <property type="entry name" value="FERRIC REDUCTASE, NADPH-DEPENDENT"/>
    <property type="match status" value="1"/>
</dbReference>
<name>A0ABM5S393_PANPU</name>
<dbReference type="InterPro" id="IPR039374">
    <property type="entry name" value="SIP_fam"/>
</dbReference>
<reference evidence="2" key="1">
    <citation type="submission" date="2016-11" db="EMBL/GenBank/DDBJ databases">
        <title>Complete Genome Sequencing of Pandoraea pulmonicola DSM 16583.</title>
        <authorList>
            <person name="Chan K.-G."/>
        </authorList>
    </citation>
    <scope>NUCLEOTIDE SEQUENCE</scope>
    <source>
        <strain evidence="2">DSM 16583</strain>
    </source>
</reference>
<dbReference type="Pfam" id="PF08021">
    <property type="entry name" value="FAD_binding_9"/>
    <property type="match status" value="1"/>
</dbReference>
<dbReference type="InterPro" id="IPR017927">
    <property type="entry name" value="FAD-bd_FR_type"/>
</dbReference>
<sequence length="246" mass="26666">MTVPDNTTPPPVPGRVSRALIRMFMKPARIVQAESLGEDVRLITMASPAFRNLQWTPGDKLQIAMGSAFVARTYTPVEWDSAEGATRIVAFAHGSGPGSEWVRRTAPGDTCHVFGPRSSLDLTRATPACVMLGDETSIALAYALSCSRAEGDARYLLEVGDVANVREVLARLNLGGVELFARSAYDQHLETMAGRLSALADDATMFVLTGKASSIQRWRRALNAKRVRATRIMTKAYWAPGKAGLD</sequence>
<dbReference type="Gene3D" id="2.40.30.10">
    <property type="entry name" value="Translation factors"/>
    <property type="match status" value="1"/>
</dbReference>
<dbReference type="Proteomes" id="UP000035086">
    <property type="component" value="Chromosome"/>
</dbReference>
<evidence type="ECO:0000313" key="2">
    <source>
        <dbReference type="EMBL" id="AJC22203.2"/>
    </source>
</evidence>
<dbReference type="InterPro" id="IPR039261">
    <property type="entry name" value="FNR_nucleotide-bd"/>
</dbReference>
<protein>
    <recommendedName>
        <fullName evidence="1">FAD-binding FR-type domain-containing protein</fullName>
    </recommendedName>
</protein>
<dbReference type="PROSITE" id="PS51384">
    <property type="entry name" value="FAD_FR"/>
    <property type="match status" value="1"/>
</dbReference>
<dbReference type="EMBL" id="CP010310">
    <property type="protein sequence ID" value="AJC22203.2"/>
    <property type="molecule type" value="Genomic_DNA"/>
</dbReference>